<dbReference type="KEGG" id="aluc:AKAW2_50217A"/>
<organism evidence="2 3">
    <name type="scientific">Aspergillus kawachii</name>
    <name type="common">White koji mold</name>
    <name type="synonym">Aspergillus awamori var. kawachi</name>
    <dbReference type="NCBI Taxonomy" id="1069201"/>
    <lineage>
        <taxon>Eukaryota</taxon>
        <taxon>Fungi</taxon>
        <taxon>Dikarya</taxon>
        <taxon>Ascomycota</taxon>
        <taxon>Pezizomycotina</taxon>
        <taxon>Eurotiomycetes</taxon>
        <taxon>Eurotiomycetidae</taxon>
        <taxon>Eurotiales</taxon>
        <taxon>Aspergillaceae</taxon>
        <taxon>Aspergillus</taxon>
        <taxon>Aspergillus subgen. Circumdati</taxon>
    </lineage>
</organism>
<reference evidence="2" key="1">
    <citation type="submission" date="2021-01" db="EMBL/GenBank/DDBJ databases">
        <authorList>
            <consortium name="Aspergillus luchuensis mut. kawachii IFO 4304 genome sequencing consortium"/>
            <person name="Kazuki M."/>
            <person name="Futagami T."/>
        </authorList>
    </citation>
    <scope>NUCLEOTIDE SEQUENCE</scope>
    <source>
        <strain evidence="2">IFO 4308</strain>
    </source>
</reference>
<dbReference type="Proteomes" id="UP000661280">
    <property type="component" value="Chromosome 5"/>
</dbReference>
<evidence type="ECO:0000313" key="3">
    <source>
        <dbReference type="Proteomes" id="UP000661280"/>
    </source>
</evidence>
<gene>
    <name evidence="2" type="ORF">AKAW2_50217A</name>
</gene>
<sequence length="150" mass="17443">MQRHDSCQKIKKCPSTDLVTHGIASLLAGTGLLYFQYRSAFSMAVRQATSSLEDILSNLHGSSLSRLLLILAENVYPERGPRFSPEEQKPHWWPAEITYTHPYNMTKEDRMRVITHILSPYDLVDDVVLRSFRQMKKRRYYTDEQESLPP</sequence>
<protein>
    <recommendedName>
        <fullName evidence="1">Subtelomeric hrmA-associated cluster protein AFUB-079030/YDR124W-like helical bundle domain-containing protein</fullName>
    </recommendedName>
</protein>
<reference evidence="2" key="2">
    <citation type="submission" date="2021-02" db="EMBL/GenBank/DDBJ databases">
        <title>Aspergillus luchuensis mut. kawachii IFO 4304 genome sequence.</title>
        <authorList>
            <person name="Mori K."/>
            <person name="Kadooka C."/>
            <person name="Goto M."/>
            <person name="Futagami T."/>
        </authorList>
    </citation>
    <scope>NUCLEOTIDE SEQUENCE</scope>
    <source>
        <strain evidence="2">IFO 4308</strain>
    </source>
</reference>
<evidence type="ECO:0000259" key="1">
    <source>
        <dbReference type="Pfam" id="PF11001"/>
    </source>
</evidence>
<evidence type="ECO:0000313" key="2">
    <source>
        <dbReference type="EMBL" id="BCR99875.1"/>
    </source>
</evidence>
<proteinExistence type="predicted"/>
<dbReference type="RefSeq" id="XP_041543638.1">
    <property type="nucleotide sequence ID" value="XM_041690010.1"/>
</dbReference>
<dbReference type="OrthoDB" id="10304380at2759"/>
<dbReference type="Pfam" id="PF11001">
    <property type="entry name" value="AFUB_07903_YDR124W_hel"/>
    <property type="match status" value="1"/>
</dbReference>
<dbReference type="EMBL" id="AP024429">
    <property type="protein sequence ID" value="BCR99875.1"/>
    <property type="molecule type" value="Genomic_DNA"/>
</dbReference>
<name>A0A7R7ZZ92_ASPKA</name>
<feature type="domain" description="Subtelomeric hrmA-associated cluster protein AFUB-079030/YDR124W-like helical bundle" evidence="1">
    <location>
        <begin position="85"/>
        <end position="136"/>
    </location>
</feature>
<keyword evidence="3" id="KW-1185">Reference proteome</keyword>
<accession>A0A7R7ZZ92</accession>
<dbReference type="AlphaFoldDB" id="A0A7R7ZZ92"/>
<dbReference type="InterPro" id="IPR047092">
    <property type="entry name" value="AFUB_07903/YDR124W-like_hel"/>
</dbReference>
<dbReference type="GeneID" id="64961197"/>